<dbReference type="EMBL" id="JAUOEK010000056">
    <property type="protein sequence ID" value="MDO5968972.1"/>
    <property type="molecule type" value="Genomic_DNA"/>
</dbReference>
<dbReference type="InterPro" id="IPR010502">
    <property type="entry name" value="Carb-bd_dom_fam9"/>
</dbReference>
<evidence type="ECO:0000313" key="2">
    <source>
        <dbReference type="EMBL" id="MDO5968972.1"/>
    </source>
</evidence>
<dbReference type="SUPFAM" id="SSF49344">
    <property type="entry name" value="CBD9-like"/>
    <property type="match status" value="1"/>
</dbReference>
<name>A0ABT8W769_9FLAO</name>
<reference evidence="2" key="1">
    <citation type="submission" date="2023-07" db="EMBL/GenBank/DDBJ databases">
        <title>Two novel species in the genus Flavivirga.</title>
        <authorList>
            <person name="Kwon K."/>
        </authorList>
    </citation>
    <scope>NUCLEOTIDE SEQUENCE</scope>
    <source>
        <strain evidence="2">KCTC 52353</strain>
    </source>
</reference>
<protein>
    <submittedName>
        <fullName evidence="2">Carbohydrate-binding family 9-like protein</fullName>
    </submittedName>
</protein>
<evidence type="ECO:0000313" key="3">
    <source>
        <dbReference type="Proteomes" id="UP001176883"/>
    </source>
</evidence>
<dbReference type="RefSeq" id="WP_303276657.1">
    <property type="nucleotide sequence ID" value="NZ_JAUOEK010000056.1"/>
</dbReference>
<feature type="domain" description="Carbohydrate-binding" evidence="1">
    <location>
        <begin position="16"/>
        <end position="211"/>
    </location>
</feature>
<evidence type="ECO:0000259" key="1">
    <source>
        <dbReference type="Pfam" id="PF06452"/>
    </source>
</evidence>
<proteinExistence type="predicted"/>
<organism evidence="2 3">
    <name type="scientific">Flavivirga aquimarina</name>
    <dbReference type="NCBI Taxonomy" id="2027862"/>
    <lineage>
        <taxon>Bacteria</taxon>
        <taxon>Pseudomonadati</taxon>
        <taxon>Bacteroidota</taxon>
        <taxon>Flavobacteriia</taxon>
        <taxon>Flavobacteriales</taxon>
        <taxon>Flavobacteriaceae</taxon>
        <taxon>Flavivirga</taxon>
    </lineage>
</organism>
<dbReference type="Pfam" id="PF06452">
    <property type="entry name" value="CBM9_1"/>
    <property type="match status" value="1"/>
</dbReference>
<comment type="caution">
    <text evidence="2">The sequence shown here is derived from an EMBL/GenBank/DDBJ whole genome shotgun (WGS) entry which is preliminary data.</text>
</comment>
<accession>A0ABT8W769</accession>
<dbReference type="Gene3D" id="2.60.40.1190">
    <property type="match status" value="1"/>
</dbReference>
<dbReference type="Proteomes" id="UP001176883">
    <property type="component" value="Unassembled WGS sequence"/>
</dbReference>
<sequence>MKLYKVNNIPCNQLIITGKGNDKLWDKAVVLTDFNSPWEDIKHTKTEFKALWDRDYLFFCYKVTDATIHINNTDNSFNSINISDRVELFFRPNSSLNPYYCLEIDPTPRLMDFKALPNKNFDFNWNWPSEDLIIKSNITDKGYSVEGKISIPSLKKLDLIHNEKIETGLFRAKYYKTKKSSYEPVWITWVDPKTDEPNFHISSSFGVLKLESN</sequence>
<dbReference type="CDD" id="cd09620">
    <property type="entry name" value="CBM9_like_3"/>
    <property type="match status" value="1"/>
</dbReference>
<keyword evidence="3" id="KW-1185">Reference proteome</keyword>
<gene>
    <name evidence="2" type="ORF">Q4Q35_04055</name>
</gene>